<accession>A0ABU6WBZ0</accession>
<dbReference type="Proteomes" id="UP001341840">
    <property type="component" value="Unassembled WGS sequence"/>
</dbReference>
<reference evidence="1 2" key="1">
    <citation type="journal article" date="2023" name="Plants (Basel)">
        <title>Bridging the Gap: Combining Genomics and Transcriptomics Approaches to Understand Stylosanthes scabra, an Orphan Legume from the Brazilian Caatinga.</title>
        <authorList>
            <person name="Ferreira-Neto J.R.C."/>
            <person name="da Silva M.D."/>
            <person name="Binneck E."/>
            <person name="de Melo N.F."/>
            <person name="da Silva R.H."/>
            <person name="de Melo A.L.T.M."/>
            <person name="Pandolfi V."/>
            <person name="Bustamante F.O."/>
            <person name="Brasileiro-Vidal A.C."/>
            <person name="Benko-Iseppon A.M."/>
        </authorList>
    </citation>
    <scope>NUCLEOTIDE SEQUENCE [LARGE SCALE GENOMIC DNA]</scope>
    <source>
        <tissue evidence="1">Leaves</tissue>
    </source>
</reference>
<name>A0ABU6WBZ0_9FABA</name>
<keyword evidence="2" id="KW-1185">Reference proteome</keyword>
<protein>
    <submittedName>
        <fullName evidence="1">Uncharacterized protein</fullName>
    </submittedName>
</protein>
<proteinExistence type="predicted"/>
<organism evidence="1 2">
    <name type="scientific">Stylosanthes scabra</name>
    <dbReference type="NCBI Taxonomy" id="79078"/>
    <lineage>
        <taxon>Eukaryota</taxon>
        <taxon>Viridiplantae</taxon>
        <taxon>Streptophyta</taxon>
        <taxon>Embryophyta</taxon>
        <taxon>Tracheophyta</taxon>
        <taxon>Spermatophyta</taxon>
        <taxon>Magnoliopsida</taxon>
        <taxon>eudicotyledons</taxon>
        <taxon>Gunneridae</taxon>
        <taxon>Pentapetalae</taxon>
        <taxon>rosids</taxon>
        <taxon>fabids</taxon>
        <taxon>Fabales</taxon>
        <taxon>Fabaceae</taxon>
        <taxon>Papilionoideae</taxon>
        <taxon>50 kb inversion clade</taxon>
        <taxon>dalbergioids sensu lato</taxon>
        <taxon>Dalbergieae</taxon>
        <taxon>Pterocarpus clade</taxon>
        <taxon>Stylosanthes</taxon>
    </lineage>
</organism>
<comment type="caution">
    <text evidence="1">The sequence shown here is derived from an EMBL/GenBank/DDBJ whole genome shotgun (WGS) entry which is preliminary data.</text>
</comment>
<gene>
    <name evidence="1" type="ORF">PIB30_036663</name>
</gene>
<evidence type="ECO:0000313" key="1">
    <source>
        <dbReference type="EMBL" id="MED6183302.1"/>
    </source>
</evidence>
<dbReference type="EMBL" id="JASCZI010181423">
    <property type="protein sequence ID" value="MED6183302.1"/>
    <property type="molecule type" value="Genomic_DNA"/>
</dbReference>
<sequence length="242" mass="26779">MGVERVEEEDTHHDVVIVDPMIETTPPKHTIPVAAIWVESVEEEDTHHDVVIVDATIETAPPKHVVPASAMGVESVEEEDTQHNNAIVDASIAEPSSVIEEAALTALVEKITAEDDATFVKTTVEKPLIVQQCLESTSVHKQPVIVLGLEKPGDKESVAVPREPETAELTLRDLADSDEAEMDLVNGMLAAYNHNYFDPRTELPYSITTLIENDNNEGLHYIDKDKMKRARYLFAPVLYGNH</sequence>
<evidence type="ECO:0000313" key="2">
    <source>
        <dbReference type="Proteomes" id="UP001341840"/>
    </source>
</evidence>